<evidence type="ECO:0000313" key="2">
    <source>
        <dbReference type="EMBL" id="AXE60557.1"/>
    </source>
</evidence>
<keyword evidence="3" id="KW-1185">Reference proteome</keyword>
<dbReference type="KEGG" id="mpho:DA803_00380"/>
<evidence type="ECO:0000313" key="3">
    <source>
        <dbReference type="Proteomes" id="UP000252477"/>
    </source>
</evidence>
<name>A0A2Z5IPW2_9BACT</name>
<dbReference type="RefSeq" id="WP_114190676.1">
    <property type="nucleotide sequence ID" value="NZ_CP029295.1"/>
</dbReference>
<organism evidence="2 3">
    <name type="scientific">[Mycoplasma] phocae</name>
    <dbReference type="NCBI Taxonomy" id="142651"/>
    <lineage>
        <taxon>Bacteria</taxon>
        <taxon>Bacillati</taxon>
        <taxon>Mycoplasmatota</taxon>
        <taxon>Mycoplasmoidales</taxon>
        <taxon>Metamycoplasmataceae</taxon>
        <taxon>Metamycoplasma</taxon>
    </lineage>
</organism>
<proteinExistence type="predicted"/>
<feature type="domain" description="TNase-like" evidence="1">
    <location>
        <begin position="85"/>
        <end position="233"/>
    </location>
</feature>
<dbReference type="Proteomes" id="UP000252477">
    <property type="component" value="Chromosome"/>
</dbReference>
<dbReference type="OrthoDB" id="395390at2"/>
<dbReference type="SMART" id="SM00318">
    <property type="entry name" value="SNc"/>
    <property type="match status" value="1"/>
</dbReference>
<accession>A0A2Z5IPW2</accession>
<dbReference type="InterPro" id="IPR035437">
    <property type="entry name" value="SNase_OB-fold_sf"/>
</dbReference>
<dbReference type="AlphaFoldDB" id="A0A2Z5IPW2"/>
<dbReference type="InterPro" id="IPR016071">
    <property type="entry name" value="Staphylococal_nuclease_OB-fold"/>
</dbReference>
<reference evidence="2 3" key="1">
    <citation type="submission" date="2018-05" db="EMBL/GenBank/DDBJ databases">
        <title>Annotation of the Mycoplasma phocidae genome.</title>
        <authorList>
            <person name="Brown D.R."/>
            <person name="Kutish G.F."/>
            <person name="Frasca S.Jr."/>
        </authorList>
    </citation>
    <scope>NUCLEOTIDE SEQUENCE [LARGE SCALE GENOMIC DNA]</scope>
    <source>
        <strain evidence="2 3">105</strain>
    </source>
</reference>
<dbReference type="SUPFAM" id="SSF50199">
    <property type="entry name" value="Staphylococcal nuclease"/>
    <property type="match status" value="1"/>
</dbReference>
<sequence length="314" mass="35800">MKKKIIFGIAAPIAMIGFPIFAISCASNKLNSEIIKLNTKDNLYQKFDVTDFHNVGKIFDTKVKYNIRKDGIRVPVEQTLWEYFNYAEGEIVNLADGDTMTVRITQQPKILPNGSTITLSNTIKIRIPLIDTLEENTSNVGEEEKRLAHIDSEYARSMLPVGAKVRMISKNWNDKSYDRVVASVFFGENFTRNFAIEMLAAGYTLAKIEKVNVIDFLADYNKPEDEARELYSYTIPYAAYAINYGILNKKGFYGEPHNFKDPYVLASKYLEHGEALINSSLFILHPSLWAKNAIKSNSENNIYKFLESKNQNKE</sequence>
<dbReference type="Gene3D" id="2.40.50.90">
    <property type="match status" value="1"/>
</dbReference>
<dbReference type="PROSITE" id="PS51257">
    <property type="entry name" value="PROKAR_LIPOPROTEIN"/>
    <property type="match status" value="1"/>
</dbReference>
<evidence type="ECO:0000259" key="1">
    <source>
        <dbReference type="SMART" id="SM00318"/>
    </source>
</evidence>
<protein>
    <recommendedName>
        <fullName evidence="1">TNase-like domain-containing protein</fullName>
    </recommendedName>
</protein>
<gene>
    <name evidence="2" type="ORF">DA803_00380</name>
</gene>
<dbReference type="EMBL" id="CP029295">
    <property type="protein sequence ID" value="AXE60557.1"/>
    <property type="molecule type" value="Genomic_DNA"/>
</dbReference>